<reference evidence="1" key="2">
    <citation type="journal article" date="2023" name="Microbiol Resour">
        <title>Decontamination and Annotation of the Draft Genome Sequence of the Oomycete Lagenidium giganteum ARSEF 373.</title>
        <authorList>
            <person name="Morgan W.R."/>
            <person name="Tartar A."/>
        </authorList>
    </citation>
    <scope>NUCLEOTIDE SEQUENCE</scope>
    <source>
        <strain evidence="1">ARSEF 373</strain>
    </source>
</reference>
<accession>A0AAV2YQW8</accession>
<proteinExistence type="predicted"/>
<dbReference type="AlphaFoldDB" id="A0AAV2YQW8"/>
<keyword evidence="2" id="KW-1185">Reference proteome</keyword>
<dbReference type="Proteomes" id="UP001146120">
    <property type="component" value="Unassembled WGS sequence"/>
</dbReference>
<dbReference type="EMBL" id="DAKRPA010000187">
    <property type="protein sequence ID" value="DAZ95841.1"/>
    <property type="molecule type" value="Genomic_DNA"/>
</dbReference>
<name>A0AAV2YQW8_9STRA</name>
<comment type="caution">
    <text evidence="1">The sequence shown here is derived from an EMBL/GenBank/DDBJ whole genome shotgun (WGS) entry which is preliminary data.</text>
</comment>
<organism evidence="1 2">
    <name type="scientific">Lagenidium giganteum</name>
    <dbReference type="NCBI Taxonomy" id="4803"/>
    <lineage>
        <taxon>Eukaryota</taxon>
        <taxon>Sar</taxon>
        <taxon>Stramenopiles</taxon>
        <taxon>Oomycota</taxon>
        <taxon>Peronosporomycetes</taxon>
        <taxon>Pythiales</taxon>
        <taxon>Pythiaceae</taxon>
    </lineage>
</organism>
<gene>
    <name evidence="1" type="ORF">N0F65_009115</name>
</gene>
<dbReference type="SUPFAM" id="SSF54427">
    <property type="entry name" value="NTF2-like"/>
    <property type="match status" value="3"/>
</dbReference>
<evidence type="ECO:0008006" key="3">
    <source>
        <dbReference type="Google" id="ProtNLM"/>
    </source>
</evidence>
<dbReference type="InterPro" id="IPR032710">
    <property type="entry name" value="NTF2-like_dom_sf"/>
</dbReference>
<reference evidence="1" key="1">
    <citation type="submission" date="2022-11" db="EMBL/GenBank/DDBJ databases">
        <authorList>
            <person name="Morgan W.R."/>
            <person name="Tartar A."/>
        </authorList>
    </citation>
    <scope>NUCLEOTIDE SEQUENCE</scope>
    <source>
        <strain evidence="1">ARSEF 373</strain>
    </source>
</reference>
<sequence length="816" mass="91122">MYCLGKSFSCDTMNNGNRHRQISNNSIAKSIETHDTTVADQYISPTKIHPAADNGRDQFTSVIISCATSATATTSSRMPTTACPTSSPTLPSRAFDIYRFEGDEIIEHWDCLQPVPNTTLSGHTMLDGPTTITDLDKTDENKRLVRDFIENGLMKKNKTVLTNRLSAKSYTQHNPMIPDGRDSLLQGLDLLLPKKLHALYGSGNMVLGLIEGELGGKHVAFFDLFRVESGWIVEHWDVVEEIPAPSQWKNKNGPRLTSWTPSACIVEVQRKSENKLNAIEIKKAFMRLTKSTGFSRFIALLVHVCTLIGGTALLTEDSNGAMVASALRDLDFNLILCEASSTLWTGSFLLQPFVDHGGNPNSNYGTYVGKYNGQVTCPIRVLKIDAYFYEMKMVEARVADKTGSATAKDVVLQRAATSSAKAAAITPLPKTMEDIIRNETRKLVAVLEQGFSDKIRQCNCEFMVTSAHRLMLLRVSRIVFFTDLKIRADDVIVKSRSKRTSVRLCEEESAFLFQFGAHAESRLRASESSVHSQDVHEVFKRLLQRRIFTLQSTLWNPESDSFNPEFVTLDGNKFLPQQYEMVNVCRPCYLVYHTIDGERFQATKAFGRTKAPGSAPSSARRTAPVKSVRYFRDGDHVVIHSNYRLPNFFASSRVAGIDIFRFEGDLIVEHWDNLQVVPNTTVSGHGMFDGPTKVTDFDKTEENKRIVREFIESGLIKKDNVVSRKILAAATIEHNPDIGDGRETILNALESVTMTTLHAVYGSGDTVLALTEGEMNGKPMAFFDLFRVENGLIVEHWDTVGEIPAPSQWKNRNGKF</sequence>
<protein>
    <recommendedName>
        <fullName evidence="3">SnoaL-like domain-containing protein</fullName>
    </recommendedName>
</protein>
<evidence type="ECO:0000313" key="2">
    <source>
        <dbReference type="Proteomes" id="UP001146120"/>
    </source>
</evidence>
<dbReference type="Gene3D" id="3.10.450.50">
    <property type="match status" value="4"/>
</dbReference>
<evidence type="ECO:0000313" key="1">
    <source>
        <dbReference type="EMBL" id="DAZ95841.1"/>
    </source>
</evidence>